<accession>A0ABD1XPZ8</accession>
<gene>
    <name evidence="1" type="ORF">R1flu_022517</name>
</gene>
<organism evidence="1 2">
    <name type="scientific">Riccia fluitans</name>
    <dbReference type="NCBI Taxonomy" id="41844"/>
    <lineage>
        <taxon>Eukaryota</taxon>
        <taxon>Viridiplantae</taxon>
        <taxon>Streptophyta</taxon>
        <taxon>Embryophyta</taxon>
        <taxon>Marchantiophyta</taxon>
        <taxon>Marchantiopsida</taxon>
        <taxon>Marchantiidae</taxon>
        <taxon>Marchantiales</taxon>
        <taxon>Ricciaceae</taxon>
        <taxon>Riccia</taxon>
    </lineage>
</organism>
<dbReference type="InterPro" id="IPR013877">
    <property type="entry name" value="YAP-bd/ALF4/Glomulin"/>
</dbReference>
<proteinExistence type="predicted"/>
<evidence type="ECO:0000313" key="2">
    <source>
        <dbReference type="Proteomes" id="UP001605036"/>
    </source>
</evidence>
<evidence type="ECO:0008006" key="3">
    <source>
        <dbReference type="Google" id="ProtNLM"/>
    </source>
</evidence>
<dbReference type="Pfam" id="PF08568">
    <property type="entry name" value="Kinetochor_Ybp2"/>
    <property type="match status" value="1"/>
</dbReference>
<dbReference type="AlphaFoldDB" id="A0ABD1XPZ8"/>
<name>A0ABD1XPZ8_9MARC</name>
<dbReference type="InterPro" id="IPR016024">
    <property type="entry name" value="ARM-type_fold"/>
</dbReference>
<sequence>MAGDQSPESRVLEFVDQLKARLKEDDRGPQWIRRCEDLLNEINQVLNPSTASGVELLDIAGGCDLLKVEVQYVGISQVCETSVSSLIANIAGTCDPREMFTVFFEAINLYTKPGTLHLCIPLLRGLSIVFRRIRRRQAEFFKEAIPGLLDVGKAALNDKEDAVESGEELSEMKDVSRNSITENVPSKLVDELVNLGKAMRDVLSCEENQRLRDVIIIYILRLLALVSCSDITIDGVIPQHVEDIIKLMYGINFYLKEILTTRQLEEIIDRYADENENNMRSTRFEVRRGAALAVFWGIHDKDSPTSASVFDLMRSQIENSGLQSACAIVNLASVLLVPSGWKEELLIQQKGLALITSSVELFKAVSSTISPVLRDAVSLQILPALKRIEGLIVRTTNSALRKEAYGVLLKIIKELLPAQERYQALYYTISNCDHPSLVSLLLTCVKDEVAKAWPYREMQTETLGNLPLGSAEMQVDNISSPFVSSEVLKFIQCVLRGKDGNPTELPSNTDAVIGALNLYRFLLIRESSGKTNYTHVLFHEELVKGRTYWLLPLREQALRIRSALEEAGSGEEIMLGMNCLLSVLYRCLEIVEQVQKELSS</sequence>
<dbReference type="EMBL" id="JBHFFA010000007">
    <property type="protein sequence ID" value="KAL2610825.1"/>
    <property type="molecule type" value="Genomic_DNA"/>
</dbReference>
<comment type="caution">
    <text evidence="1">The sequence shown here is derived from an EMBL/GenBank/DDBJ whole genome shotgun (WGS) entry which is preliminary data.</text>
</comment>
<dbReference type="InterPro" id="IPR019516">
    <property type="entry name" value="Glomulin/ALF4"/>
</dbReference>
<dbReference type="PANTHER" id="PTHR15430:SF1">
    <property type="entry name" value="GLOMULIN"/>
    <property type="match status" value="1"/>
</dbReference>
<dbReference type="SUPFAM" id="SSF48371">
    <property type="entry name" value="ARM repeat"/>
    <property type="match status" value="1"/>
</dbReference>
<reference evidence="1 2" key="1">
    <citation type="submission" date="2024-09" db="EMBL/GenBank/DDBJ databases">
        <title>Chromosome-scale assembly of Riccia fluitans.</title>
        <authorList>
            <person name="Paukszto L."/>
            <person name="Sawicki J."/>
            <person name="Karawczyk K."/>
            <person name="Piernik-Szablinska J."/>
            <person name="Szczecinska M."/>
            <person name="Mazdziarz M."/>
        </authorList>
    </citation>
    <scope>NUCLEOTIDE SEQUENCE [LARGE SCALE GENOMIC DNA]</scope>
    <source>
        <strain evidence="1">Rf_01</strain>
        <tissue evidence="1">Aerial parts of the thallus</tissue>
    </source>
</reference>
<protein>
    <recommendedName>
        <fullName evidence="3">ARM repeat superfamily protein</fullName>
    </recommendedName>
</protein>
<keyword evidence="2" id="KW-1185">Reference proteome</keyword>
<dbReference type="PANTHER" id="PTHR15430">
    <property type="entry name" value="GLOMULIN"/>
    <property type="match status" value="1"/>
</dbReference>
<dbReference type="Proteomes" id="UP001605036">
    <property type="component" value="Unassembled WGS sequence"/>
</dbReference>
<evidence type="ECO:0000313" key="1">
    <source>
        <dbReference type="EMBL" id="KAL2610825.1"/>
    </source>
</evidence>